<organism evidence="3 4">
    <name type="scientific">Pythium oligandrum</name>
    <name type="common">Mycoparasitic fungus</name>
    <dbReference type="NCBI Taxonomy" id="41045"/>
    <lineage>
        <taxon>Eukaryota</taxon>
        <taxon>Sar</taxon>
        <taxon>Stramenopiles</taxon>
        <taxon>Oomycota</taxon>
        <taxon>Peronosporomycetes</taxon>
        <taxon>Pythiales</taxon>
        <taxon>Pythiaceae</taxon>
        <taxon>Pythium</taxon>
    </lineage>
</organism>
<name>A0A8K1CAW8_PYTOL</name>
<dbReference type="Gene3D" id="1.20.930.20">
    <property type="entry name" value="Adaptor protein Cbl, N-terminal domain"/>
    <property type="match status" value="1"/>
</dbReference>
<dbReference type="SUPFAM" id="SSF48371">
    <property type="entry name" value="ARM repeat"/>
    <property type="match status" value="3"/>
</dbReference>
<dbReference type="GO" id="GO:0007166">
    <property type="term" value="P:cell surface receptor signaling pathway"/>
    <property type="evidence" value="ECO:0007669"/>
    <property type="project" value="InterPro"/>
</dbReference>
<dbReference type="CDD" id="cd21037">
    <property type="entry name" value="MLKL_NTD"/>
    <property type="match status" value="1"/>
</dbReference>
<dbReference type="PANTHER" id="PTHR46241:SF1">
    <property type="entry name" value="OUTER DYNEIN ARM-DOCKING COMPLEX SUBUNIT 2"/>
    <property type="match status" value="1"/>
</dbReference>
<proteinExistence type="predicted"/>
<feature type="repeat" description="ARM" evidence="1">
    <location>
        <begin position="337"/>
        <end position="379"/>
    </location>
</feature>
<feature type="repeat" description="ARM" evidence="1">
    <location>
        <begin position="420"/>
        <end position="462"/>
    </location>
</feature>
<dbReference type="InterPro" id="IPR000225">
    <property type="entry name" value="Armadillo"/>
</dbReference>
<accession>A0A8K1CAW8</accession>
<keyword evidence="4" id="KW-1185">Reference proteome</keyword>
<sequence length="1224" mass="132352">MDTAIDVLQKIWGVYKEIKDGQDQFHATYSRLQELLEQLRDMEARDALVQSQLLTKYVGIARRFLAYLQRYSERNFLSKVIKQGQMLEAVAEFNEELEALFQTFHLAMGAHIVEKGRLQEEQMNELMRGVRILLQGKDTSGERWTKQEDDSSEHHAILTRMCSQVNLAQASSDFHALIWFLRNGEDEQKEQAALALWELCDEDASHIDTLVDLECIEPLVSLLIAGTEPSKVYAAKALRCITVDEDKEAAVVNAGAIPMLVALLRSGSPEQKDAASGALWNVSCMMRHKSMVSSAGAIPLLVNLLRSGSDAQKWHAASALRELAMDARCRVMIAAAGGIVALIKLLHSGTVNQCDAAVEALWNLSLDEKNKRQIASVGGIEALVEQVKSGETDEHRQRAASALTVLAQDDMNDIKIGAAGGIEALVLLLRDGNEGQKNSAAWALSALTDNDDNKRRVVAADGISVLLSAISGGSVIQAEKAVHALRDVTELEENHGAVVENGVIVALVTLLEDVASTPSQKQHAAHALFHLSKNSDMHSMFVVAVAPLVACVKSEGDAVREFASGCLKAICGDDEDIHAAIVEEGGIEVLLQSIRGGTEVEKANSVGCLYVLSDNGDFAGQIASLGAIEDLLNLLRGGNQAQQEGAAGVLAQISMIEEYLGTLVRCNAIEAAIDLCNGTSEELTNQVTYMLSGLSDAEGFCEIVGACNGLEPILEVLRAGSEFAQESASLVLGCLAEDDDIMERMVDLEAIDLYVELVSSSNARLSEHAAFALRNLAWENTENQAKIVEAGGMEALVEVLKTSMSMTQKDRTVEVIAWLCVEKEYAIRMAPLAINILIQTINEDNSDNVKDWAVDSLIELSRHRENAESVVNGGGIEALLRIAETDVETHQKYSLDCLSNLAREVSVCPKIVEADGVRIILDRLRNGPMDQKRVAVEVIVSISYAEVGQPFVDAGAIEHIVEYMKQEQPSLRQPACGALENFAEYCPDSVKIILDAGAVESLVQVLKTGAPLDGDDGEDDDDNDGDDDNDDDEDDESEDEEDDEEGGAGDEEAGDDEGEDDDESDGDDDEDEDVEYSETLSAADTLAMLCKNVEFGAIARDHARVAGVVQACVEILSSPVVEKDCVSVLKLLGALSLTDGITTHFVAAGAIAELLAIATDNELDDDVCEEALAVLATFTGNRPCRVLLQAMEVVDTLLRAVKKRSKRVKKNARLVASKLQADAF</sequence>
<dbReference type="OrthoDB" id="191135at2759"/>
<feature type="compositionally biased region" description="Acidic residues" evidence="2">
    <location>
        <begin position="1013"/>
        <end position="1076"/>
    </location>
</feature>
<dbReference type="Pfam" id="PF00514">
    <property type="entry name" value="Arm"/>
    <property type="match status" value="1"/>
</dbReference>
<feature type="repeat" description="ARM" evidence="1">
    <location>
        <begin position="832"/>
        <end position="875"/>
    </location>
</feature>
<evidence type="ECO:0000313" key="3">
    <source>
        <dbReference type="EMBL" id="TMW59689.1"/>
    </source>
</evidence>
<dbReference type="PROSITE" id="PS50176">
    <property type="entry name" value="ARM_REPEAT"/>
    <property type="match status" value="6"/>
</dbReference>
<dbReference type="Proteomes" id="UP000794436">
    <property type="component" value="Unassembled WGS sequence"/>
</dbReference>
<dbReference type="EMBL" id="SPLM01000109">
    <property type="protein sequence ID" value="TMW59689.1"/>
    <property type="molecule type" value="Genomic_DNA"/>
</dbReference>
<evidence type="ECO:0000256" key="1">
    <source>
        <dbReference type="PROSITE-ProRule" id="PRU00259"/>
    </source>
</evidence>
<reference evidence="3" key="1">
    <citation type="submission" date="2019-03" db="EMBL/GenBank/DDBJ databases">
        <title>Long read genome sequence of the mycoparasitic Pythium oligandrum ATCC 38472 isolated from sugarbeet rhizosphere.</title>
        <authorList>
            <person name="Gaulin E."/>
        </authorList>
    </citation>
    <scope>NUCLEOTIDE SEQUENCE</scope>
    <source>
        <strain evidence="3">ATCC 38472_TT</strain>
    </source>
</reference>
<dbReference type="InterPro" id="IPR036537">
    <property type="entry name" value="Adaptor_Cbl_N_dom_sf"/>
</dbReference>
<dbReference type="SMART" id="SM00185">
    <property type="entry name" value="ARM"/>
    <property type="match status" value="18"/>
</dbReference>
<comment type="caution">
    <text evidence="3">The sequence shown here is derived from an EMBL/GenBank/DDBJ whole genome shotgun (WGS) entry which is preliminary data.</text>
</comment>
<dbReference type="PANTHER" id="PTHR46241">
    <property type="entry name" value="ARMADILLO REPEAT-CONTAINING PROTEIN 4 ARMC4"/>
    <property type="match status" value="1"/>
</dbReference>
<protein>
    <submittedName>
        <fullName evidence="3">Uncharacterized protein</fullName>
    </submittedName>
</protein>
<dbReference type="AlphaFoldDB" id="A0A8K1CAW8"/>
<dbReference type="InterPro" id="IPR011989">
    <property type="entry name" value="ARM-like"/>
</dbReference>
<feature type="repeat" description="ARM" evidence="1">
    <location>
        <begin position="296"/>
        <end position="338"/>
    </location>
</feature>
<feature type="region of interest" description="Disordered" evidence="2">
    <location>
        <begin position="1009"/>
        <end position="1076"/>
    </location>
</feature>
<feature type="repeat" description="ARM" evidence="1">
    <location>
        <begin position="749"/>
        <end position="791"/>
    </location>
</feature>
<feature type="repeat" description="ARM" evidence="1">
    <location>
        <begin position="255"/>
        <end position="297"/>
    </location>
</feature>
<evidence type="ECO:0000256" key="2">
    <source>
        <dbReference type="SAM" id="MobiDB-lite"/>
    </source>
</evidence>
<evidence type="ECO:0000313" key="4">
    <source>
        <dbReference type="Proteomes" id="UP000794436"/>
    </source>
</evidence>
<dbReference type="InterPro" id="IPR016024">
    <property type="entry name" value="ARM-type_fold"/>
</dbReference>
<gene>
    <name evidence="3" type="ORF">Poli38472_004758</name>
</gene>
<dbReference type="InterPro" id="IPR059179">
    <property type="entry name" value="MLKL-like_MCAfunc"/>
</dbReference>
<dbReference type="Gene3D" id="1.25.10.10">
    <property type="entry name" value="Leucine-rich Repeat Variant"/>
    <property type="match status" value="6"/>
</dbReference>